<sequence length="256" mass="28787">MTHVNSYTPPNPVSPEDNRNTPAEQYDHHFVFPVKTLRSDRVELRPFVPSLHAQLLADGLMANPIMLEWLPLNVSSVDDILVWAEKSRRDPSFLYHAIYTAPPGPNADQTPRDQYVFAGGIGITNSSAADSQAEIGWIMILPEFQRTHVLSHAAGLVMHRILDDKADGGLGLRRCQWFTNSKHVKSQAAAHRLGFTHEGILRAHRVLLPGKTGARAGRKGEDEECASRDTWVASVYWEEWQDGVREHVDKLMARKE</sequence>
<feature type="domain" description="N-acetyltransferase" evidence="2">
    <location>
        <begin position="41"/>
        <end position="196"/>
    </location>
</feature>
<dbReference type="AlphaFoldDB" id="A0AAD9FT71"/>
<dbReference type="EMBL" id="JAODAN010000003">
    <property type="protein sequence ID" value="KAK1925785.1"/>
    <property type="molecule type" value="Genomic_DNA"/>
</dbReference>
<dbReference type="SUPFAM" id="SSF55729">
    <property type="entry name" value="Acyl-CoA N-acyltransferases (Nat)"/>
    <property type="match status" value="1"/>
</dbReference>
<dbReference type="PANTHER" id="PTHR43441:SF5">
    <property type="entry name" value="FAMILY ACETYLTRANSFERASE, PUTATIVE-RELATED"/>
    <property type="match status" value="1"/>
</dbReference>
<dbReference type="InterPro" id="IPR000182">
    <property type="entry name" value="GNAT_dom"/>
</dbReference>
<dbReference type="InterPro" id="IPR016181">
    <property type="entry name" value="Acyl_CoA_acyltransferase"/>
</dbReference>
<protein>
    <submittedName>
        <fullName evidence="3">Acyl-CoA N-acyltransferase</fullName>
    </submittedName>
</protein>
<dbReference type="PANTHER" id="PTHR43441">
    <property type="entry name" value="RIBOSOMAL-PROTEIN-SERINE ACETYLTRANSFERASE"/>
    <property type="match status" value="1"/>
</dbReference>
<evidence type="ECO:0000256" key="1">
    <source>
        <dbReference type="SAM" id="MobiDB-lite"/>
    </source>
</evidence>
<gene>
    <name evidence="3" type="ORF">DB88DRAFT_485108</name>
</gene>
<feature type="region of interest" description="Disordered" evidence="1">
    <location>
        <begin position="1"/>
        <end position="25"/>
    </location>
</feature>
<dbReference type="Pfam" id="PF13302">
    <property type="entry name" value="Acetyltransf_3"/>
    <property type="match status" value="1"/>
</dbReference>
<proteinExistence type="predicted"/>
<evidence type="ECO:0000259" key="2">
    <source>
        <dbReference type="Pfam" id="PF13302"/>
    </source>
</evidence>
<dbReference type="GO" id="GO:1990189">
    <property type="term" value="F:protein N-terminal-serine acetyltransferase activity"/>
    <property type="evidence" value="ECO:0007669"/>
    <property type="project" value="TreeGrafter"/>
</dbReference>
<comment type="caution">
    <text evidence="3">The sequence shown here is derived from an EMBL/GenBank/DDBJ whole genome shotgun (WGS) entry which is preliminary data.</text>
</comment>
<evidence type="ECO:0000313" key="3">
    <source>
        <dbReference type="EMBL" id="KAK1925785.1"/>
    </source>
</evidence>
<dbReference type="Proteomes" id="UP001182556">
    <property type="component" value="Unassembled WGS sequence"/>
</dbReference>
<keyword evidence="4" id="KW-1185">Reference proteome</keyword>
<dbReference type="GO" id="GO:0008999">
    <property type="term" value="F:protein-N-terminal-alanine acetyltransferase activity"/>
    <property type="evidence" value="ECO:0007669"/>
    <property type="project" value="TreeGrafter"/>
</dbReference>
<reference evidence="3" key="1">
    <citation type="submission" date="2023-02" db="EMBL/GenBank/DDBJ databases">
        <title>Identification and recombinant expression of a fungal hydrolase from Papiliotrema laurentii that hydrolyzes apple cutin and clears colloidal polyester polyurethane.</title>
        <authorList>
            <consortium name="DOE Joint Genome Institute"/>
            <person name="Roman V.A."/>
            <person name="Bojanowski C."/>
            <person name="Crable B.R."/>
            <person name="Wagner D.N."/>
            <person name="Hung C.S."/>
            <person name="Nadeau L.J."/>
            <person name="Schratz L."/>
            <person name="Haridas S."/>
            <person name="Pangilinan J."/>
            <person name="Lipzen A."/>
            <person name="Na H."/>
            <person name="Yan M."/>
            <person name="Ng V."/>
            <person name="Grigoriev I.V."/>
            <person name="Spatafora J.W."/>
            <person name="Barlow D."/>
            <person name="Biffinger J."/>
            <person name="Kelley-Loughnane N."/>
            <person name="Varaljay V.A."/>
            <person name="Crookes-Goodson W.J."/>
        </authorList>
    </citation>
    <scope>NUCLEOTIDE SEQUENCE</scope>
    <source>
        <strain evidence="3">5307AH</strain>
    </source>
</reference>
<organism evidence="3 4">
    <name type="scientific">Papiliotrema laurentii</name>
    <name type="common">Cryptococcus laurentii</name>
    <dbReference type="NCBI Taxonomy" id="5418"/>
    <lineage>
        <taxon>Eukaryota</taxon>
        <taxon>Fungi</taxon>
        <taxon>Dikarya</taxon>
        <taxon>Basidiomycota</taxon>
        <taxon>Agaricomycotina</taxon>
        <taxon>Tremellomycetes</taxon>
        <taxon>Tremellales</taxon>
        <taxon>Rhynchogastremaceae</taxon>
        <taxon>Papiliotrema</taxon>
    </lineage>
</organism>
<dbReference type="InterPro" id="IPR051908">
    <property type="entry name" value="Ribosomal_N-acetyltransferase"/>
</dbReference>
<evidence type="ECO:0000313" key="4">
    <source>
        <dbReference type="Proteomes" id="UP001182556"/>
    </source>
</evidence>
<dbReference type="Gene3D" id="3.40.630.30">
    <property type="match status" value="1"/>
</dbReference>
<name>A0AAD9FT71_PAPLA</name>
<accession>A0AAD9FT71</accession>